<keyword evidence="9 13" id="KW-0560">Oxidoreductase</keyword>
<dbReference type="OrthoDB" id="9808167at2"/>
<evidence type="ECO:0000256" key="7">
    <source>
        <dbReference type="ARBA" id="ARBA00022697"/>
    </source>
</evidence>
<feature type="binding site" evidence="12">
    <location>
        <position position="196"/>
    </location>
    <ligand>
        <name>L-homoserine</name>
        <dbReference type="ChEBI" id="CHEBI:57476"/>
    </ligand>
</feature>
<comment type="pathway">
    <text evidence="1 13">Amino-acid biosynthesis; L-threonine biosynthesis; L-threonine from L-aspartate: step 3/5.</text>
</comment>
<dbReference type="Pfam" id="PF03447">
    <property type="entry name" value="NAD_binding_3"/>
    <property type="match status" value="1"/>
</dbReference>
<comment type="caution">
    <text evidence="16">The sequence shown here is derived from an EMBL/GenBank/DDBJ whole genome shotgun (WGS) entry which is preliminary data.</text>
</comment>
<dbReference type="InterPro" id="IPR016204">
    <property type="entry name" value="HDH"/>
</dbReference>
<dbReference type="PANTHER" id="PTHR43331">
    <property type="entry name" value="HOMOSERINE DEHYDROGENASE"/>
    <property type="match status" value="1"/>
</dbReference>
<protein>
    <recommendedName>
        <fullName evidence="5 13">Homoserine dehydrogenase</fullName>
        <ecNumber evidence="4 13">1.1.1.3</ecNumber>
    </recommendedName>
</protein>
<dbReference type="InterPro" id="IPR036291">
    <property type="entry name" value="NAD(P)-bd_dom_sf"/>
</dbReference>
<dbReference type="SUPFAM" id="SSF51735">
    <property type="entry name" value="NAD(P)-binding Rossmann-fold domains"/>
    <property type="match status" value="1"/>
</dbReference>
<dbReference type="PROSITE" id="PS01042">
    <property type="entry name" value="HOMOSER_DHGENASE"/>
    <property type="match status" value="1"/>
</dbReference>
<dbReference type="SUPFAM" id="SSF55021">
    <property type="entry name" value="ACT-like"/>
    <property type="match status" value="1"/>
</dbReference>
<dbReference type="FunFam" id="3.30.360.10:FF:000005">
    <property type="entry name" value="Homoserine dehydrogenase"/>
    <property type="match status" value="1"/>
</dbReference>
<evidence type="ECO:0000256" key="1">
    <source>
        <dbReference type="ARBA" id="ARBA00005056"/>
    </source>
</evidence>
<evidence type="ECO:0000259" key="15">
    <source>
        <dbReference type="PROSITE" id="PS51671"/>
    </source>
</evidence>
<sequence length="444" mass="47142">MRPMSARKRIRVALVGCGTVGGATARILIQDKELLLRRSGVEIEVAALVDKSFDHARSLGLPEELFCSGIEPVLADPSLDAVIELAGGVEFPRTLIMRALDAGKHVITANKALLALHGPELFARARQQGLTIGFEASCAGGIPVIRAITDGLLANEIDAVYGILNGTSNYILTEMIHKGSSYADALEQAQKIGLAEADPSLDVQGGDTAHKIAIMSSLAFGISPDFAGIPVSGIDDLDEQDVLTGRDLGYVVKLLAVAHRHPQGVAMWVGPAFISREHPLAWVEGPFNAVSIYGHAVGHTLFYGRGAGGDPTASAVISDVLGLALGITPTIFAHTGFWPDRNGGATQLPAGSEELRFYLRIMAEDKPGVLAAISTILAREQISIASLHQNEQARGQELIPVVITTHTCTRQALDRAVQEINALEITGKEVVLLPIVDEHPEKIS</sequence>
<dbReference type="InterPro" id="IPR001342">
    <property type="entry name" value="HDH_cat"/>
</dbReference>
<dbReference type="GO" id="GO:0050661">
    <property type="term" value="F:NADP binding"/>
    <property type="evidence" value="ECO:0007669"/>
    <property type="project" value="InterPro"/>
</dbReference>
<organism evidence="16 17">
    <name type="scientific">Alkalispirochaeta sphaeroplastigenens</name>
    <dbReference type="NCBI Taxonomy" id="1187066"/>
    <lineage>
        <taxon>Bacteria</taxon>
        <taxon>Pseudomonadati</taxon>
        <taxon>Spirochaetota</taxon>
        <taxon>Spirochaetia</taxon>
        <taxon>Spirochaetales</taxon>
        <taxon>Spirochaetaceae</taxon>
        <taxon>Alkalispirochaeta</taxon>
    </lineage>
</organism>
<evidence type="ECO:0000256" key="14">
    <source>
        <dbReference type="RuleBase" id="RU004171"/>
    </source>
</evidence>
<dbReference type="PIRSF" id="PIRSF000098">
    <property type="entry name" value="Homoser_dehydrog"/>
    <property type="match status" value="1"/>
</dbReference>
<reference evidence="17" key="1">
    <citation type="submission" date="2015-12" db="EMBL/GenBank/DDBJ databases">
        <authorList>
            <person name="Lodha T.D."/>
            <person name="Chintalapati S."/>
            <person name="Chintalapati V.R."/>
            <person name="Sravanthi T."/>
        </authorList>
    </citation>
    <scope>NUCLEOTIDE SEQUENCE [LARGE SCALE GENOMIC DNA]</scope>
    <source>
        <strain evidence="17">JC133</strain>
    </source>
</reference>
<dbReference type="InterPro" id="IPR005106">
    <property type="entry name" value="Asp/hSer_DH_NAD-bd"/>
</dbReference>
<accession>A0A2S4JHV8</accession>
<dbReference type="InterPro" id="IPR002912">
    <property type="entry name" value="ACT_dom"/>
</dbReference>
<dbReference type="UniPathway" id="UPA00050">
    <property type="reaction ID" value="UER00063"/>
</dbReference>
<dbReference type="UniPathway" id="UPA00051">
    <property type="reaction ID" value="UER00465"/>
</dbReference>
<dbReference type="EC" id="1.1.1.3" evidence="4 13"/>
<dbReference type="Gene3D" id="3.40.50.720">
    <property type="entry name" value="NAD(P)-binding Rossmann-like Domain"/>
    <property type="match status" value="1"/>
</dbReference>
<feature type="binding site" evidence="12">
    <location>
        <begin position="15"/>
        <end position="22"/>
    </location>
    <ligand>
        <name>NADP(+)</name>
        <dbReference type="ChEBI" id="CHEBI:58349"/>
    </ligand>
</feature>
<evidence type="ECO:0000256" key="3">
    <source>
        <dbReference type="ARBA" id="ARBA00006753"/>
    </source>
</evidence>
<feature type="binding site" evidence="12">
    <location>
        <position position="111"/>
    </location>
    <ligand>
        <name>NADPH</name>
        <dbReference type="ChEBI" id="CHEBI:57783"/>
    </ligand>
</feature>
<dbReference type="GO" id="GO:0004412">
    <property type="term" value="F:homoserine dehydrogenase activity"/>
    <property type="evidence" value="ECO:0007669"/>
    <property type="project" value="UniProtKB-EC"/>
</dbReference>
<feature type="active site" description="Proton donor" evidence="11">
    <location>
        <position position="211"/>
    </location>
</feature>
<gene>
    <name evidence="16" type="ORF">AU468_10785</name>
</gene>
<dbReference type="NCBIfam" id="NF004976">
    <property type="entry name" value="PRK06349.1"/>
    <property type="match status" value="1"/>
</dbReference>
<keyword evidence="17" id="KW-1185">Reference proteome</keyword>
<dbReference type="Pfam" id="PF00742">
    <property type="entry name" value="Homoserine_dh"/>
    <property type="match status" value="1"/>
</dbReference>
<evidence type="ECO:0000256" key="12">
    <source>
        <dbReference type="PIRSR" id="PIRSR000098-2"/>
    </source>
</evidence>
<comment type="similarity">
    <text evidence="3 14">Belongs to the homoserine dehydrogenase family.</text>
</comment>
<evidence type="ECO:0000313" key="16">
    <source>
        <dbReference type="EMBL" id="POQ99093.1"/>
    </source>
</evidence>
<keyword evidence="7 13" id="KW-0791">Threonine biosynthesis</keyword>
<dbReference type="AlphaFoldDB" id="A0A2S4JHV8"/>
<evidence type="ECO:0000256" key="10">
    <source>
        <dbReference type="ARBA" id="ARBA00023167"/>
    </source>
</evidence>
<dbReference type="Pfam" id="PF01842">
    <property type="entry name" value="ACT"/>
    <property type="match status" value="1"/>
</dbReference>
<evidence type="ECO:0000256" key="2">
    <source>
        <dbReference type="ARBA" id="ARBA00005062"/>
    </source>
</evidence>
<evidence type="ECO:0000256" key="8">
    <source>
        <dbReference type="ARBA" id="ARBA00022857"/>
    </source>
</evidence>
<dbReference type="GO" id="GO:0009088">
    <property type="term" value="P:threonine biosynthetic process"/>
    <property type="evidence" value="ECO:0007669"/>
    <property type="project" value="UniProtKB-UniPathway"/>
</dbReference>
<dbReference type="Gene3D" id="3.30.360.10">
    <property type="entry name" value="Dihydrodipicolinate Reductase, domain 2"/>
    <property type="match status" value="1"/>
</dbReference>
<keyword evidence="6 13" id="KW-0028">Amino-acid biosynthesis</keyword>
<dbReference type="SUPFAM" id="SSF55347">
    <property type="entry name" value="Glyceraldehyde-3-phosphate dehydrogenase-like, C-terminal domain"/>
    <property type="match status" value="1"/>
</dbReference>
<dbReference type="Gene3D" id="3.30.70.260">
    <property type="match status" value="1"/>
</dbReference>
<evidence type="ECO:0000256" key="11">
    <source>
        <dbReference type="PIRSR" id="PIRSR000098-1"/>
    </source>
</evidence>
<dbReference type="GO" id="GO:0009086">
    <property type="term" value="P:methionine biosynthetic process"/>
    <property type="evidence" value="ECO:0007669"/>
    <property type="project" value="UniProtKB-KW"/>
</dbReference>
<dbReference type="InterPro" id="IPR019811">
    <property type="entry name" value="HDH_CS"/>
</dbReference>
<keyword evidence="10 13" id="KW-0486">Methionine biosynthesis</keyword>
<dbReference type="CDD" id="cd04881">
    <property type="entry name" value="ACT_HSDH-Hom"/>
    <property type="match status" value="1"/>
</dbReference>
<dbReference type="PANTHER" id="PTHR43331:SF1">
    <property type="entry name" value="HOMOSERINE DEHYDROGENASE"/>
    <property type="match status" value="1"/>
</dbReference>
<dbReference type="PROSITE" id="PS51671">
    <property type="entry name" value="ACT"/>
    <property type="match status" value="1"/>
</dbReference>
<dbReference type="Proteomes" id="UP000237350">
    <property type="component" value="Unassembled WGS sequence"/>
</dbReference>
<feature type="domain" description="ACT" evidence="15">
    <location>
        <begin position="358"/>
        <end position="438"/>
    </location>
</feature>
<evidence type="ECO:0000256" key="4">
    <source>
        <dbReference type="ARBA" id="ARBA00013213"/>
    </source>
</evidence>
<evidence type="ECO:0000313" key="17">
    <source>
        <dbReference type="Proteomes" id="UP000237350"/>
    </source>
</evidence>
<evidence type="ECO:0000256" key="6">
    <source>
        <dbReference type="ARBA" id="ARBA00022605"/>
    </source>
</evidence>
<evidence type="ECO:0000256" key="5">
    <source>
        <dbReference type="ARBA" id="ARBA00013376"/>
    </source>
</evidence>
<proteinExistence type="inferred from homology"/>
<comment type="pathway">
    <text evidence="2 13">Amino-acid biosynthesis; L-methionine biosynthesis via de novo pathway; L-homoserine from L-aspartate: step 3/3.</text>
</comment>
<name>A0A2S4JHV8_9SPIO</name>
<keyword evidence="8 12" id="KW-0521">NADP</keyword>
<evidence type="ECO:0000256" key="13">
    <source>
        <dbReference type="RuleBase" id="RU000579"/>
    </source>
</evidence>
<dbReference type="EMBL" id="LPWH01000111">
    <property type="protein sequence ID" value="POQ99093.1"/>
    <property type="molecule type" value="Genomic_DNA"/>
</dbReference>
<dbReference type="InterPro" id="IPR045865">
    <property type="entry name" value="ACT-like_dom_sf"/>
</dbReference>
<evidence type="ECO:0000256" key="9">
    <source>
        <dbReference type="ARBA" id="ARBA00023002"/>
    </source>
</evidence>
<comment type="catalytic activity">
    <reaction evidence="13">
        <text>L-homoserine + NADP(+) = L-aspartate 4-semialdehyde + NADPH + H(+)</text>
        <dbReference type="Rhea" id="RHEA:15761"/>
        <dbReference type="ChEBI" id="CHEBI:15378"/>
        <dbReference type="ChEBI" id="CHEBI:57476"/>
        <dbReference type="ChEBI" id="CHEBI:57783"/>
        <dbReference type="ChEBI" id="CHEBI:58349"/>
        <dbReference type="ChEBI" id="CHEBI:537519"/>
        <dbReference type="EC" id="1.1.1.3"/>
    </reaction>
</comment>